<dbReference type="InterPro" id="IPR007344">
    <property type="entry name" value="GrpB/CoaE"/>
</dbReference>
<comment type="caution">
    <text evidence="1">The sequence shown here is derived from an EMBL/GenBank/DDBJ whole genome shotgun (WGS) entry which is preliminary data.</text>
</comment>
<evidence type="ECO:0000313" key="2">
    <source>
        <dbReference type="Proteomes" id="UP000037151"/>
    </source>
</evidence>
<dbReference type="Pfam" id="PF04229">
    <property type="entry name" value="GrpB"/>
    <property type="match status" value="1"/>
</dbReference>
<protein>
    <recommendedName>
        <fullName evidence="3">Dephospho-CoA kinase/protein folding accessory domain-containing protein</fullName>
    </recommendedName>
</protein>
<dbReference type="PATRIC" id="fig|42234.21.peg.7727"/>
<dbReference type="OrthoDB" id="9799092at2"/>
<dbReference type="PANTHER" id="PTHR34822">
    <property type="entry name" value="GRPB DOMAIN PROTEIN (AFU_ORTHOLOGUE AFUA_1G01530)"/>
    <property type="match status" value="1"/>
</dbReference>
<dbReference type="RefSeq" id="WP_050374601.1">
    <property type="nucleotide sequence ID" value="NZ_KQ257834.1"/>
</dbReference>
<dbReference type="InterPro" id="IPR043519">
    <property type="entry name" value="NT_sf"/>
</dbReference>
<organism evidence="1 2">
    <name type="scientific">Streptomyces acidiscabies</name>
    <dbReference type="NCBI Taxonomy" id="42234"/>
    <lineage>
        <taxon>Bacteria</taxon>
        <taxon>Bacillati</taxon>
        <taxon>Actinomycetota</taxon>
        <taxon>Actinomycetes</taxon>
        <taxon>Kitasatosporales</taxon>
        <taxon>Streptomycetaceae</taxon>
        <taxon>Streptomyces</taxon>
    </lineage>
</organism>
<dbReference type="SUPFAM" id="SSF81301">
    <property type="entry name" value="Nucleotidyltransferase"/>
    <property type="match status" value="1"/>
</dbReference>
<evidence type="ECO:0000313" key="1">
    <source>
        <dbReference type="EMBL" id="KND26267.1"/>
    </source>
</evidence>
<name>A0A0L0JKQ8_9ACTN</name>
<reference evidence="2" key="1">
    <citation type="submission" date="2014-07" db="EMBL/GenBank/DDBJ databases">
        <title>Genome sequencing of plant-pathogenic Streptomyces species.</title>
        <authorList>
            <person name="Harrison J."/>
            <person name="Sapp M."/>
            <person name="Thwaites R."/>
            <person name="Studholme D.J."/>
        </authorList>
    </citation>
    <scope>NUCLEOTIDE SEQUENCE [LARGE SCALE GENOMIC DNA]</scope>
    <source>
        <strain evidence="2">NCPPB 4445</strain>
    </source>
</reference>
<accession>A0A0L0JKQ8</accession>
<dbReference type="Proteomes" id="UP000037151">
    <property type="component" value="Unassembled WGS sequence"/>
</dbReference>
<gene>
    <name evidence="1" type="ORF">IQ63_37535</name>
</gene>
<sequence length="187" mass="20785">MTRVIEIVPYDPAWPVEFAALAALLRPALANAARVDHIGSTSVPGLDAKPVIDVQISVPALTPDDAFRAPLEALGFRYRRDNPDLSKRYFREAEGARRVHLHVRRAGSLDEQLNLVFRDFLRAHPDTARRYARTKRELAARHRDDGQAYTEGKGPFIWATLREAAAWAQKTGWEPGPGRGGAGVSPR</sequence>
<dbReference type="AlphaFoldDB" id="A0A0L0JKQ8"/>
<dbReference type="EMBL" id="JPPY01000213">
    <property type="protein sequence ID" value="KND26267.1"/>
    <property type="molecule type" value="Genomic_DNA"/>
</dbReference>
<dbReference type="PANTHER" id="PTHR34822:SF1">
    <property type="entry name" value="GRPB FAMILY PROTEIN"/>
    <property type="match status" value="1"/>
</dbReference>
<dbReference type="Gene3D" id="3.30.460.10">
    <property type="entry name" value="Beta Polymerase, domain 2"/>
    <property type="match status" value="1"/>
</dbReference>
<proteinExistence type="predicted"/>
<evidence type="ECO:0008006" key="3">
    <source>
        <dbReference type="Google" id="ProtNLM"/>
    </source>
</evidence>